<dbReference type="PANTHER" id="PTHR38432">
    <property type="entry name" value="TELA-LIKE PROTEIN SAOUHSC_01408"/>
    <property type="match status" value="1"/>
</dbReference>
<protein>
    <submittedName>
        <fullName evidence="3">Toxic anion resistance protein</fullName>
    </submittedName>
</protein>
<proteinExistence type="inferred from homology"/>
<dbReference type="Proteomes" id="UP000297861">
    <property type="component" value="Unassembled WGS sequence"/>
</dbReference>
<dbReference type="PANTHER" id="PTHR38432:SF1">
    <property type="entry name" value="TELA-LIKE PROTEIN SAOUHSC_01408"/>
    <property type="match status" value="1"/>
</dbReference>
<dbReference type="RefSeq" id="WP_087880853.1">
    <property type="nucleotide sequence ID" value="NZ_JAWZLG010000100.1"/>
</dbReference>
<gene>
    <name evidence="3" type="ORF">E2605_07195</name>
</gene>
<evidence type="ECO:0000313" key="3">
    <source>
        <dbReference type="EMBL" id="TFD97446.1"/>
    </source>
</evidence>
<organism evidence="3 4">
    <name type="scientific">Dysgonomonas capnocytophagoides</name>
    <dbReference type="NCBI Taxonomy" id="45254"/>
    <lineage>
        <taxon>Bacteria</taxon>
        <taxon>Pseudomonadati</taxon>
        <taxon>Bacteroidota</taxon>
        <taxon>Bacteroidia</taxon>
        <taxon>Bacteroidales</taxon>
        <taxon>Dysgonomonadaceae</taxon>
        <taxon>Dysgonomonas</taxon>
    </lineage>
</organism>
<comment type="similarity">
    <text evidence="1 2">Belongs to the TelA family.</text>
</comment>
<sequence>MDMNSMPEMAPVNPSQTPAVQRIDRDGNVDLSHLSQNEIDKLSQLNRSLVVTDVNSVLNYGADLQATMEKYSNDFLTSVRTFNSGEVGAHISDLLTELNYIDVDELNQSAFKSFLSKIPLVKNLVVNVKRIFQKYDTVISNVDKISNKIKAGRINSLKDNTALQTMFDNNIEYIKQIEELIMAGQLKMQDLQVKLAEMEGAPAQYKDYEISDMREFISRLDKRLADMKIIRYVMMQSLAQIRVVQNNNVAIADKAQSIISTTIPVWKNQLTIAVALYRQKANVEMQRKVAETTNTILEKNAELLRQNSIEVARENENTVVSIETLKKTTQSLISTLDEVKRIHEEGMRNRQVLDKELQSLETELRKNVTGIR</sequence>
<comment type="caution">
    <text evidence="3">The sequence shown here is derived from an EMBL/GenBank/DDBJ whole genome shotgun (WGS) entry which is preliminary data.</text>
</comment>
<dbReference type="AlphaFoldDB" id="A0A4Y8LAC6"/>
<dbReference type="STRING" id="1121485.GCA_000426485_02324"/>
<reference evidence="3 4" key="1">
    <citation type="submission" date="2019-03" db="EMBL/GenBank/DDBJ databases">
        <title>San Antonio Military Medical Center submission to MRSN (WRAIR), pending publication.</title>
        <authorList>
            <person name="Blyth D.M."/>
            <person name="Mccarthy S.L."/>
            <person name="Schall S.E."/>
            <person name="Stam J.A."/>
            <person name="Ong A.C."/>
            <person name="Mcgann P.T."/>
        </authorList>
    </citation>
    <scope>NUCLEOTIDE SEQUENCE [LARGE SCALE GENOMIC DNA]</scope>
    <source>
        <strain evidence="3 4">MRSN571793</strain>
    </source>
</reference>
<dbReference type="PIRSF" id="PIRSF026508">
    <property type="entry name" value="TelA"/>
    <property type="match status" value="1"/>
</dbReference>
<evidence type="ECO:0000256" key="2">
    <source>
        <dbReference type="PIRNR" id="PIRNR026508"/>
    </source>
</evidence>
<keyword evidence="4" id="KW-1185">Reference proteome</keyword>
<name>A0A4Y8LAC6_9BACT</name>
<accession>A0A4Y8LAC6</accession>
<dbReference type="InterPro" id="IPR008863">
    <property type="entry name" value="Toxic_anion-R_TelA"/>
</dbReference>
<dbReference type="Pfam" id="PF05816">
    <property type="entry name" value="TelA"/>
    <property type="match status" value="1"/>
</dbReference>
<evidence type="ECO:0000313" key="4">
    <source>
        <dbReference type="Proteomes" id="UP000297861"/>
    </source>
</evidence>
<evidence type="ECO:0000256" key="1">
    <source>
        <dbReference type="ARBA" id="ARBA00005541"/>
    </source>
</evidence>
<dbReference type="EMBL" id="SOML01000003">
    <property type="protein sequence ID" value="TFD97446.1"/>
    <property type="molecule type" value="Genomic_DNA"/>
</dbReference>
<dbReference type="OrthoDB" id="9768858at2"/>